<evidence type="ECO:0000313" key="2">
    <source>
        <dbReference type="Proteomes" id="UP000434044"/>
    </source>
</evidence>
<comment type="caution">
    <text evidence="1">The sequence shown here is derived from an EMBL/GenBank/DDBJ whole genome shotgun (WGS) entry which is preliminary data.</text>
</comment>
<dbReference type="SUPFAM" id="SSF52540">
    <property type="entry name" value="P-loop containing nucleoside triphosphate hydrolases"/>
    <property type="match status" value="1"/>
</dbReference>
<keyword evidence="2" id="KW-1185">Reference proteome</keyword>
<dbReference type="RefSeq" id="WP_155451559.1">
    <property type="nucleotide sequence ID" value="NZ_WNKT01000064.1"/>
</dbReference>
<dbReference type="InterPro" id="IPR027417">
    <property type="entry name" value="P-loop_NTPase"/>
</dbReference>
<dbReference type="Proteomes" id="UP000434044">
    <property type="component" value="Unassembled WGS sequence"/>
</dbReference>
<proteinExistence type="predicted"/>
<sequence>MERDDAVSATAGPTLFWVIGTATNVGKTTVATALIRHLNASGLPALGFKPYVGGRLRDLRATS</sequence>
<accession>A0A6N8EHC2</accession>
<dbReference type="AlphaFoldDB" id="A0A6N8EHC2"/>
<organism evidence="1 2">
    <name type="scientific">Allochromatium palmeri</name>
    <dbReference type="NCBI Taxonomy" id="231048"/>
    <lineage>
        <taxon>Bacteria</taxon>
        <taxon>Pseudomonadati</taxon>
        <taxon>Pseudomonadota</taxon>
        <taxon>Gammaproteobacteria</taxon>
        <taxon>Chromatiales</taxon>
        <taxon>Chromatiaceae</taxon>
        <taxon>Allochromatium</taxon>
    </lineage>
</organism>
<reference evidence="1 2" key="1">
    <citation type="submission" date="2019-11" db="EMBL/GenBank/DDBJ databases">
        <title>Whole-genome sequence of the anaerobic purple sulfur bacterium Allochromatium palmeri DSM 15591.</title>
        <authorList>
            <person name="Kyndt J.A."/>
            <person name="Meyer T.E."/>
        </authorList>
    </citation>
    <scope>NUCLEOTIDE SEQUENCE [LARGE SCALE GENOMIC DNA]</scope>
    <source>
        <strain evidence="1 2">DSM 15591</strain>
    </source>
</reference>
<protein>
    <submittedName>
        <fullName evidence="1">Uncharacterized protein</fullName>
    </submittedName>
</protein>
<gene>
    <name evidence="1" type="ORF">GJ668_18335</name>
</gene>
<name>A0A6N8EHC2_9GAMM</name>
<dbReference type="EMBL" id="WNKT01000064">
    <property type="protein sequence ID" value="MTW23010.1"/>
    <property type="molecule type" value="Genomic_DNA"/>
</dbReference>
<evidence type="ECO:0000313" key="1">
    <source>
        <dbReference type="EMBL" id="MTW23010.1"/>
    </source>
</evidence>
<dbReference type="Gene3D" id="3.40.50.300">
    <property type="entry name" value="P-loop containing nucleotide triphosphate hydrolases"/>
    <property type="match status" value="1"/>
</dbReference>
<dbReference type="OrthoDB" id="9802097at2"/>